<protein>
    <submittedName>
        <fullName evidence="5">Ankyrin repeat-containing protein YIL001W</fullName>
    </submittedName>
</protein>
<dbReference type="InterPro" id="IPR044515">
    <property type="entry name" value="ABTB1"/>
</dbReference>
<feature type="repeat" description="ANK" evidence="3">
    <location>
        <begin position="13"/>
        <end position="45"/>
    </location>
</feature>
<dbReference type="Gene3D" id="1.25.40.20">
    <property type="entry name" value="Ankyrin repeat-containing domain"/>
    <property type="match status" value="1"/>
</dbReference>
<accession>A0ABX6EY63</accession>
<dbReference type="PANTHER" id="PTHR46231">
    <property type="entry name" value="ANKYRIN REPEAT AND BTB/POZ DOMAIN-CONTAINING PROTEIN 1"/>
    <property type="match status" value="1"/>
</dbReference>
<reference evidence="5 6" key="2">
    <citation type="submission" date="2019-11" db="EMBL/GenBank/DDBJ databases">
        <authorList>
            <person name="Lu H."/>
        </authorList>
    </citation>
    <scope>NUCLEOTIDE SEQUENCE [LARGE SCALE GENOMIC DNA]</scope>
    <source>
        <strain evidence="5 6">FIM1</strain>
    </source>
</reference>
<dbReference type="SMART" id="SM00225">
    <property type="entry name" value="BTB"/>
    <property type="match status" value="2"/>
</dbReference>
<evidence type="ECO:0000313" key="6">
    <source>
        <dbReference type="Proteomes" id="UP000422736"/>
    </source>
</evidence>
<dbReference type="Pfam" id="PF00651">
    <property type="entry name" value="BTB"/>
    <property type="match status" value="2"/>
</dbReference>
<evidence type="ECO:0000256" key="3">
    <source>
        <dbReference type="PROSITE-ProRule" id="PRU00023"/>
    </source>
</evidence>
<proteinExistence type="predicted"/>
<feature type="repeat" description="ANK" evidence="3">
    <location>
        <begin position="46"/>
        <end position="71"/>
    </location>
</feature>
<evidence type="ECO:0000313" key="5">
    <source>
        <dbReference type="EMBL" id="QGN16761.1"/>
    </source>
</evidence>
<organism evidence="5 6">
    <name type="scientific">Kluyveromyces marxianus</name>
    <name type="common">Yeast</name>
    <name type="synonym">Candida kefyr</name>
    <dbReference type="NCBI Taxonomy" id="4911"/>
    <lineage>
        <taxon>Eukaryota</taxon>
        <taxon>Fungi</taxon>
        <taxon>Dikarya</taxon>
        <taxon>Ascomycota</taxon>
        <taxon>Saccharomycotina</taxon>
        <taxon>Saccharomycetes</taxon>
        <taxon>Saccharomycetales</taxon>
        <taxon>Saccharomycetaceae</taxon>
        <taxon>Kluyveromyces</taxon>
    </lineage>
</organism>
<feature type="domain" description="BTB" evidence="4">
    <location>
        <begin position="129"/>
        <end position="188"/>
    </location>
</feature>
<evidence type="ECO:0000259" key="4">
    <source>
        <dbReference type="PROSITE" id="PS50097"/>
    </source>
</evidence>
<evidence type="ECO:0000256" key="2">
    <source>
        <dbReference type="ARBA" id="ARBA00023043"/>
    </source>
</evidence>
<dbReference type="InterPro" id="IPR002110">
    <property type="entry name" value="Ankyrin_rpt"/>
</dbReference>
<evidence type="ECO:0000256" key="1">
    <source>
        <dbReference type="ARBA" id="ARBA00022737"/>
    </source>
</evidence>
<keyword evidence="6" id="KW-1185">Reference proteome</keyword>
<dbReference type="InterPro" id="IPR036770">
    <property type="entry name" value="Ankyrin_rpt-contain_sf"/>
</dbReference>
<gene>
    <name evidence="5" type="ORF">FIM1_3483</name>
</gene>
<name>A0ABX6EY63_KLUMA</name>
<dbReference type="EMBL" id="CP015058">
    <property type="protein sequence ID" value="QGN16761.1"/>
    <property type="molecule type" value="Genomic_DNA"/>
</dbReference>
<keyword evidence="2 3" id="KW-0040">ANK repeat</keyword>
<dbReference type="SMART" id="SM00248">
    <property type="entry name" value="ANK"/>
    <property type="match status" value="2"/>
</dbReference>
<dbReference type="PROSITE" id="PS50297">
    <property type="entry name" value="ANK_REP_REGION"/>
    <property type="match status" value="1"/>
</dbReference>
<dbReference type="PANTHER" id="PTHR46231:SF1">
    <property type="entry name" value="ANKYRIN REPEAT AND BTB_POZ DOMAIN-CONTAINING PROTEIN 1"/>
    <property type="match status" value="1"/>
</dbReference>
<dbReference type="PROSITE" id="PS50088">
    <property type="entry name" value="ANK_REPEAT"/>
    <property type="match status" value="2"/>
</dbReference>
<reference evidence="5 6" key="1">
    <citation type="submission" date="2016-03" db="EMBL/GenBank/DDBJ databases">
        <title>How can Kluyveromyces marxianus grow so fast - potential evolutionary course in Saccharomyces Complex revealed by comparative genomics.</title>
        <authorList>
            <person name="Mo W."/>
            <person name="Lu W."/>
            <person name="Yang X."/>
            <person name="Qi J."/>
            <person name="Lv H."/>
        </authorList>
    </citation>
    <scope>NUCLEOTIDE SEQUENCE [LARGE SCALE GENOMIC DNA]</scope>
    <source>
        <strain evidence="5 6">FIM1</strain>
    </source>
</reference>
<dbReference type="InterPro" id="IPR000210">
    <property type="entry name" value="BTB/POZ_dom"/>
</dbReference>
<dbReference type="PROSITE" id="PS50097">
    <property type="entry name" value="BTB"/>
    <property type="match status" value="2"/>
</dbReference>
<dbReference type="SUPFAM" id="SSF54695">
    <property type="entry name" value="POZ domain"/>
    <property type="match status" value="2"/>
</dbReference>
<dbReference type="CDD" id="cd18186">
    <property type="entry name" value="BTB_POZ_ZBTB_KLHL-like"/>
    <property type="match status" value="1"/>
</dbReference>
<dbReference type="InterPro" id="IPR011333">
    <property type="entry name" value="SKP1/BTB/POZ_sf"/>
</dbReference>
<sequence length="514" mass="58489">MSSGENKSVELDKNFLELCYACRIGDVENADILISSGANVNGVDEFDNSPLFLASLCGHEDVVNLLLRRGAVCDRDRYEGARCIYGALTDSIRNILLKFDISKAVDVKQPFASHLSSLLNEESLSIASFDFVFIFDGEEYIHAHKFMLVARSAYFKKKFEGPWAHLTRKVMPEGSNVEAFKLILKFIYLVPILHELKPKHLKAVRQLGKKLCLSDFLKYLDMVDHVSDPSEKATLMTEFQYKFNTDSRTQLEAFVHEKIFSNRVEVGGLTDHKIRLLLGQSDNKSFGDTILIVPTADGREFAYLCHKAILIRSTLFKTMFSSLFLEAEAELPIVALPGPVSCEVAEVVLSYLYYDSTDIPWEITLDVLSVSDYLLTDRLKTMAAVTITQSEEFLKKYSVFDVLHAAWSCSIERLEHHAAKVIAYDMERYIDDDLLKSAIIESSQRIKSRQDTDTIELVDDIRFYLLQKHDLQPDILELLDSEEDIDFLKKSGLLEYKRDIEIFDSLLQGLGFDV</sequence>
<dbReference type="Proteomes" id="UP000422736">
    <property type="component" value="Chromosome 5"/>
</dbReference>
<dbReference type="SUPFAM" id="SSF48403">
    <property type="entry name" value="Ankyrin repeat"/>
    <property type="match status" value="1"/>
</dbReference>
<dbReference type="Gene3D" id="3.30.710.10">
    <property type="entry name" value="Potassium Channel Kv1.1, Chain A"/>
    <property type="match status" value="2"/>
</dbReference>
<dbReference type="Pfam" id="PF12796">
    <property type="entry name" value="Ank_2"/>
    <property type="match status" value="1"/>
</dbReference>
<keyword evidence="1" id="KW-0677">Repeat</keyword>
<feature type="domain" description="BTB" evidence="4">
    <location>
        <begin position="287"/>
        <end position="361"/>
    </location>
</feature>